<feature type="compositionally biased region" description="Basic and acidic residues" evidence="1">
    <location>
        <begin position="43"/>
        <end position="59"/>
    </location>
</feature>
<dbReference type="InterPro" id="IPR044053">
    <property type="entry name" value="AsaB-like"/>
</dbReference>
<sequence>MLSHDSAVSDFYDDAALSSTYHPELIELIKRATGARRVEIFDDTRRSSSSAKQREHGTRDPANIVHNDYTHESGPRRLEDFFSDSPDQVPRLKQRRFAIINAWRPIGEPVVDHPLVLCDARSVRGDDLVAVERRGADRIGELQVAMYQPDQRWYYYPRMHRGEVLLFKTYDSALDGRTRFTPHSSCKDPRAPADAAPRESLETRCMVFF</sequence>
<comment type="caution">
    <text evidence="2">The sequence shown here is derived from an EMBL/GenBank/DDBJ whole genome shotgun (WGS) entry which is preliminary data.</text>
</comment>
<dbReference type="PANTHER" id="PTHR34598:SF3">
    <property type="entry name" value="OXIDOREDUCTASE AN1597"/>
    <property type="match status" value="1"/>
</dbReference>
<dbReference type="GO" id="GO:0008168">
    <property type="term" value="F:methyltransferase activity"/>
    <property type="evidence" value="ECO:0007669"/>
    <property type="project" value="UniProtKB-KW"/>
</dbReference>
<keyword evidence="2" id="KW-0808">Transferase</keyword>
<keyword evidence="2" id="KW-0489">Methyltransferase</keyword>
<protein>
    <submittedName>
        <fullName evidence="2">Methyltransferase</fullName>
    </submittedName>
</protein>
<organism evidence="2 3">
    <name type="scientific">Wenzhouxiangella limi</name>
    <dbReference type="NCBI Taxonomy" id="2707351"/>
    <lineage>
        <taxon>Bacteria</taxon>
        <taxon>Pseudomonadati</taxon>
        <taxon>Pseudomonadota</taxon>
        <taxon>Gammaproteobacteria</taxon>
        <taxon>Chromatiales</taxon>
        <taxon>Wenzhouxiangellaceae</taxon>
        <taxon>Wenzhouxiangella</taxon>
    </lineage>
</organism>
<dbReference type="NCBIfam" id="NF041278">
    <property type="entry name" value="CmcJ_NvfI_EfuI"/>
    <property type="match status" value="1"/>
</dbReference>
<evidence type="ECO:0000313" key="2">
    <source>
        <dbReference type="EMBL" id="NDY94204.1"/>
    </source>
</evidence>
<evidence type="ECO:0000256" key="1">
    <source>
        <dbReference type="SAM" id="MobiDB-lite"/>
    </source>
</evidence>
<proteinExistence type="predicted"/>
<evidence type="ECO:0000313" key="3">
    <source>
        <dbReference type="Proteomes" id="UP000484885"/>
    </source>
</evidence>
<reference evidence="2 3" key="1">
    <citation type="submission" date="2020-02" db="EMBL/GenBank/DDBJ databases">
        <authorList>
            <person name="Zhang X.-Y."/>
        </authorList>
    </citation>
    <scope>NUCLEOTIDE SEQUENCE [LARGE SCALE GENOMIC DNA]</scope>
    <source>
        <strain evidence="2 3">C33</strain>
    </source>
</reference>
<dbReference type="Proteomes" id="UP000484885">
    <property type="component" value="Unassembled WGS sequence"/>
</dbReference>
<dbReference type="GO" id="GO:0016491">
    <property type="term" value="F:oxidoreductase activity"/>
    <property type="evidence" value="ECO:0007669"/>
    <property type="project" value="InterPro"/>
</dbReference>
<keyword evidence="3" id="KW-1185">Reference proteome</keyword>
<dbReference type="AlphaFoldDB" id="A0A845UUI0"/>
<name>A0A845UUI0_9GAMM</name>
<accession>A0A845UUI0</accession>
<gene>
    <name evidence="2" type="ORF">G3I74_00475</name>
</gene>
<dbReference type="GO" id="GO:0032259">
    <property type="term" value="P:methylation"/>
    <property type="evidence" value="ECO:0007669"/>
    <property type="project" value="UniProtKB-KW"/>
</dbReference>
<feature type="region of interest" description="Disordered" evidence="1">
    <location>
        <begin position="43"/>
        <end position="70"/>
    </location>
</feature>
<dbReference type="PANTHER" id="PTHR34598">
    <property type="entry name" value="BLL6449 PROTEIN"/>
    <property type="match status" value="1"/>
</dbReference>
<dbReference type="EMBL" id="JAAGSC010000023">
    <property type="protein sequence ID" value="NDY94204.1"/>
    <property type="molecule type" value="Genomic_DNA"/>
</dbReference>